<proteinExistence type="inferred from homology"/>
<dbReference type="OrthoDB" id="5877963at2759"/>
<dbReference type="GO" id="GO:0005886">
    <property type="term" value="C:plasma membrane"/>
    <property type="evidence" value="ECO:0007669"/>
    <property type="project" value="TreeGrafter"/>
</dbReference>
<dbReference type="Pfam" id="PF00375">
    <property type="entry name" value="SDF"/>
    <property type="match status" value="1"/>
</dbReference>
<dbReference type="PANTHER" id="PTHR11958">
    <property type="entry name" value="SODIUM/DICARBOXYLATE SYMPORTER-RELATED"/>
    <property type="match status" value="1"/>
</dbReference>
<evidence type="ECO:0000256" key="4">
    <source>
        <dbReference type="ARBA" id="ARBA00022989"/>
    </source>
</evidence>
<feature type="transmembrane region" description="Helical" evidence="6">
    <location>
        <begin position="102"/>
        <end position="122"/>
    </location>
</feature>
<accession>A0A9P7YE32</accession>
<evidence type="ECO:0000256" key="3">
    <source>
        <dbReference type="ARBA" id="ARBA00022692"/>
    </source>
</evidence>
<comment type="similarity">
    <text evidence="6">Belongs to the dicarboxylate/amino acid:cation symporter (DAACS) (TC 2.A.23) family.</text>
</comment>
<dbReference type="InterPro" id="IPR001991">
    <property type="entry name" value="Na-dicarboxylate_symporter"/>
</dbReference>
<keyword evidence="2 6" id="KW-0813">Transport</keyword>
<dbReference type="SUPFAM" id="SSF118215">
    <property type="entry name" value="Proton glutamate symport protein"/>
    <property type="match status" value="1"/>
</dbReference>
<feature type="transmembrane region" description="Helical" evidence="6">
    <location>
        <begin position="142"/>
        <end position="163"/>
    </location>
</feature>
<keyword evidence="6" id="KW-0769">Symport</keyword>
<feature type="transmembrane region" description="Helical" evidence="6">
    <location>
        <begin position="279"/>
        <end position="309"/>
    </location>
</feature>
<dbReference type="Gene3D" id="1.10.3860.10">
    <property type="entry name" value="Sodium:dicarboxylate symporter"/>
    <property type="match status" value="1"/>
</dbReference>
<dbReference type="EMBL" id="MU251562">
    <property type="protein sequence ID" value="KAG9232163.1"/>
    <property type="molecule type" value="Genomic_DNA"/>
</dbReference>
<dbReference type="GO" id="GO:0005313">
    <property type="term" value="F:L-glutamate transmembrane transporter activity"/>
    <property type="evidence" value="ECO:0007669"/>
    <property type="project" value="TreeGrafter"/>
</dbReference>
<keyword evidence="8" id="KW-1185">Reference proteome</keyword>
<dbReference type="GO" id="GO:0015501">
    <property type="term" value="F:glutamate:sodium symporter activity"/>
    <property type="evidence" value="ECO:0007669"/>
    <property type="project" value="TreeGrafter"/>
</dbReference>
<organism evidence="7 8">
    <name type="scientific">Amylocarpus encephaloides</name>
    <dbReference type="NCBI Taxonomy" id="45428"/>
    <lineage>
        <taxon>Eukaryota</taxon>
        <taxon>Fungi</taxon>
        <taxon>Dikarya</taxon>
        <taxon>Ascomycota</taxon>
        <taxon>Pezizomycotina</taxon>
        <taxon>Leotiomycetes</taxon>
        <taxon>Helotiales</taxon>
        <taxon>Helotiales incertae sedis</taxon>
        <taxon>Amylocarpus</taxon>
    </lineage>
</organism>
<reference evidence="7" key="1">
    <citation type="journal article" date="2021" name="IMA Fungus">
        <title>Genomic characterization of three marine fungi, including Emericellopsis atlantica sp. nov. with signatures of a generalist lifestyle and marine biomass degradation.</title>
        <authorList>
            <person name="Hagestad O.C."/>
            <person name="Hou L."/>
            <person name="Andersen J.H."/>
            <person name="Hansen E.H."/>
            <person name="Altermark B."/>
            <person name="Li C."/>
            <person name="Kuhnert E."/>
            <person name="Cox R.J."/>
            <person name="Crous P.W."/>
            <person name="Spatafora J.W."/>
            <person name="Lail K."/>
            <person name="Amirebrahimi M."/>
            <person name="Lipzen A."/>
            <person name="Pangilinan J."/>
            <person name="Andreopoulos W."/>
            <person name="Hayes R.D."/>
            <person name="Ng V."/>
            <person name="Grigoriev I.V."/>
            <person name="Jackson S.A."/>
            <person name="Sutton T.D.S."/>
            <person name="Dobson A.D.W."/>
            <person name="Rama T."/>
        </authorList>
    </citation>
    <scope>NUCLEOTIDE SEQUENCE</scope>
    <source>
        <strain evidence="7">TRa018bII</strain>
    </source>
</reference>
<keyword evidence="5 6" id="KW-0472">Membrane</keyword>
<keyword evidence="3 6" id="KW-0812">Transmembrane</keyword>
<feature type="transmembrane region" description="Helical" evidence="6">
    <location>
        <begin position="391"/>
        <end position="411"/>
    </location>
</feature>
<keyword evidence="4 6" id="KW-1133">Transmembrane helix</keyword>
<name>A0A9P7YE32_9HELO</name>
<dbReference type="PRINTS" id="PR00173">
    <property type="entry name" value="EDTRNSPORT"/>
</dbReference>
<comment type="caution">
    <text evidence="7">The sequence shown here is derived from an EMBL/GenBank/DDBJ whole genome shotgun (WGS) entry which is preliminary data.</text>
</comment>
<dbReference type="PANTHER" id="PTHR11958:SF63">
    <property type="entry name" value="AMINO ACID TRANSPORTER"/>
    <property type="match status" value="1"/>
</dbReference>
<gene>
    <name evidence="7" type="ORF">BJ875DRAFT_467589</name>
</gene>
<dbReference type="InterPro" id="IPR050746">
    <property type="entry name" value="DAACS"/>
</dbReference>
<feature type="transmembrane region" description="Helical" evidence="6">
    <location>
        <begin position="208"/>
        <end position="231"/>
    </location>
</feature>
<protein>
    <recommendedName>
        <fullName evidence="6">Amino acid transporter</fullName>
    </recommendedName>
</protein>
<feature type="transmembrane region" description="Helical" evidence="6">
    <location>
        <begin position="63"/>
        <end position="82"/>
    </location>
</feature>
<evidence type="ECO:0000256" key="1">
    <source>
        <dbReference type="ARBA" id="ARBA00004141"/>
    </source>
</evidence>
<dbReference type="AlphaFoldDB" id="A0A9P7YE32"/>
<feature type="transmembrane region" description="Helical" evidence="6">
    <location>
        <begin position="247"/>
        <end position="267"/>
    </location>
</feature>
<evidence type="ECO:0000256" key="6">
    <source>
        <dbReference type="RuleBase" id="RU361216"/>
    </source>
</evidence>
<dbReference type="InterPro" id="IPR036458">
    <property type="entry name" value="Na:dicarbo_symporter_sf"/>
</dbReference>
<dbReference type="Proteomes" id="UP000824998">
    <property type="component" value="Unassembled WGS sequence"/>
</dbReference>
<evidence type="ECO:0000313" key="7">
    <source>
        <dbReference type="EMBL" id="KAG9232163.1"/>
    </source>
</evidence>
<evidence type="ECO:0000313" key="8">
    <source>
        <dbReference type="Proteomes" id="UP000824998"/>
    </source>
</evidence>
<evidence type="ECO:0000256" key="2">
    <source>
        <dbReference type="ARBA" id="ARBA00022448"/>
    </source>
</evidence>
<feature type="transmembrane region" description="Helical" evidence="6">
    <location>
        <begin position="417"/>
        <end position="444"/>
    </location>
</feature>
<dbReference type="GO" id="GO:0015175">
    <property type="term" value="F:neutral L-amino acid transmembrane transporter activity"/>
    <property type="evidence" value="ECO:0007669"/>
    <property type="project" value="TreeGrafter"/>
</dbReference>
<evidence type="ECO:0000256" key="5">
    <source>
        <dbReference type="ARBA" id="ARBA00023136"/>
    </source>
</evidence>
<comment type="subcellular location">
    <subcellularLocation>
        <location evidence="1 6">Membrane</location>
        <topology evidence="1 6">Multi-pass membrane protein</topology>
    </subcellularLocation>
</comment>
<sequence length="488" mass="52609">MSKALDEKQISDAPVPEPVLTAEKLLDSKSSDIDLRQETTYHDGDVEKVKKPWWNSIKEPGSALQIVVAAALAIAIGVAVTASVDDVPEACSVILAIPGTLWLRALKAVVLPLIVTAMILAVQSLKDISRGGATLARYTIGYYICTTLIAIVHSTILTSLVWAKLMVTVSSESQALSAEDQEMVAEREDVAIHDVVVQMFESLIPSNVVNALATDSLLAVLVTSVVVGYLVQPNGSILRAVKEIEKIITIIITFLIKLAPIGVFFLILPNLFRLDLAEIGVNLGILIGASISNMAIHLFIVFPAIFFLVTRTNPYLYWFKNSPSWITAWGTASSAATMPVTLKVAKARGIPDTISKFSIPLGTLINMDGTAIYFPIVVTFLAETQGITLSAADYVIIVLLSTLASIGTTPIPSSSLVLTVMIAGSVNIPITGMYAVVVAIDWFLDRFRTMVNVSSDLYGAKIVHKITGIEDPEGYVAEEEVRRGEERV</sequence>